<dbReference type="SUPFAM" id="SSF140663">
    <property type="entry name" value="TTHA0068-like"/>
    <property type="match status" value="1"/>
</dbReference>
<evidence type="ECO:0000313" key="2">
    <source>
        <dbReference type="EMBL" id="MEB3366550.1"/>
    </source>
</evidence>
<dbReference type="EMBL" id="JAWLNX010000002">
    <property type="protein sequence ID" value="MEB3366550.1"/>
    <property type="molecule type" value="Genomic_DNA"/>
</dbReference>
<dbReference type="PANTHER" id="PTHR34796:SF1">
    <property type="entry name" value="EXPRESSED PROTEIN"/>
    <property type="match status" value="1"/>
</dbReference>
<gene>
    <name evidence="2" type="ORF">R4I43_03955</name>
</gene>
<feature type="compositionally biased region" description="Basic and acidic residues" evidence="1">
    <location>
        <begin position="158"/>
        <end position="167"/>
    </location>
</feature>
<dbReference type="PANTHER" id="PTHR34796">
    <property type="entry name" value="EXPRESSED PROTEIN"/>
    <property type="match status" value="1"/>
</dbReference>
<name>A0ABU6A4Q3_9PSEU</name>
<keyword evidence="3" id="KW-1185">Reference proteome</keyword>
<protein>
    <submittedName>
        <fullName evidence="2">DUF309 domain-containing protein</fullName>
    </submittedName>
</protein>
<feature type="compositionally biased region" description="Polar residues" evidence="1">
    <location>
        <begin position="143"/>
        <end position="154"/>
    </location>
</feature>
<dbReference type="Gene3D" id="1.10.3450.10">
    <property type="entry name" value="TTHA0068-like"/>
    <property type="match status" value="1"/>
</dbReference>
<sequence length="167" mass="18536">MVHRDRDAQGRPRNARPRDGLGRPLPHDAAGVERVDEDLVLTPEESLERAQQLLDEGRPFHAHEVLEGAWKTAPSADRALWKGLAQLAVGLTHVRRGNATGATALLRRACDHIRPYREHPPHSIAVAQLVDHAADLADHVERSSLTTVPEQQLTPRLRTTDDAPEPR</sequence>
<evidence type="ECO:0000256" key="1">
    <source>
        <dbReference type="SAM" id="MobiDB-lite"/>
    </source>
</evidence>
<evidence type="ECO:0000313" key="3">
    <source>
        <dbReference type="Proteomes" id="UP001327093"/>
    </source>
</evidence>
<dbReference type="RefSeq" id="WP_324264122.1">
    <property type="nucleotide sequence ID" value="NZ_JAWLNX010000002.1"/>
</dbReference>
<feature type="region of interest" description="Disordered" evidence="1">
    <location>
        <begin position="142"/>
        <end position="167"/>
    </location>
</feature>
<organism evidence="2 3">
    <name type="scientific">Saccharopolyspora mangrovi</name>
    <dbReference type="NCBI Taxonomy" id="3082379"/>
    <lineage>
        <taxon>Bacteria</taxon>
        <taxon>Bacillati</taxon>
        <taxon>Actinomycetota</taxon>
        <taxon>Actinomycetes</taxon>
        <taxon>Pseudonocardiales</taxon>
        <taxon>Pseudonocardiaceae</taxon>
        <taxon>Saccharopolyspora</taxon>
    </lineage>
</organism>
<feature type="region of interest" description="Disordered" evidence="1">
    <location>
        <begin position="1"/>
        <end position="35"/>
    </location>
</feature>
<dbReference type="Proteomes" id="UP001327093">
    <property type="component" value="Unassembled WGS sequence"/>
</dbReference>
<dbReference type="InterPro" id="IPR005500">
    <property type="entry name" value="DUF309"/>
</dbReference>
<feature type="compositionally biased region" description="Basic and acidic residues" evidence="1">
    <location>
        <begin position="1"/>
        <end position="21"/>
    </location>
</feature>
<proteinExistence type="predicted"/>
<reference evidence="2 3" key="1">
    <citation type="submission" date="2023-10" db="EMBL/GenBank/DDBJ databases">
        <title>Saccharopolyspora sp. nov., isolated from mangrove soil.</title>
        <authorList>
            <person name="Lu Y."/>
            <person name="Liu W."/>
        </authorList>
    </citation>
    <scope>NUCLEOTIDE SEQUENCE [LARGE SCALE GENOMIC DNA]</scope>
    <source>
        <strain evidence="2 3">S2-29</strain>
    </source>
</reference>
<comment type="caution">
    <text evidence="2">The sequence shown here is derived from an EMBL/GenBank/DDBJ whole genome shotgun (WGS) entry which is preliminary data.</text>
</comment>
<dbReference type="Pfam" id="PF03745">
    <property type="entry name" value="DUF309"/>
    <property type="match status" value="1"/>
</dbReference>
<accession>A0ABU6A4Q3</accession>
<dbReference type="InterPro" id="IPR023203">
    <property type="entry name" value="TTHA0068_sf"/>
</dbReference>